<evidence type="ECO:0000313" key="2">
    <source>
        <dbReference type="EMBL" id="WZU66278.1"/>
    </source>
</evidence>
<gene>
    <name evidence="2" type="ORF">AABB31_14565</name>
</gene>
<proteinExistence type="predicted"/>
<name>A0AAN0MAW3_9RHOB</name>
<dbReference type="KEGG" id="yrh:AABB31_14565"/>
<dbReference type="AlphaFoldDB" id="A0AAN0MAW3"/>
<keyword evidence="1" id="KW-0732">Signal</keyword>
<evidence type="ECO:0000313" key="3">
    <source>
        <dbReference type="Proteomes" id="UP001470809"/>
    </source>
</evidence>
<protein>
    <recommendedName>
        <fullName evidence="4">Rap1a immunity protein domain-containing protein</fullName>
    </recommendedName>
</protein>
<dbReference type="EMBL" id="CP151767">
    <property type="protein sequence ID" value="WZU66278.1"/>
    <property type="molecule type" value="Genomic_DNA"/>
</dbReference>
<keyword evidence="3" id="KW-1185">Reference proteome</keyword>
<feature type="chain" id="PRO_5042902167" description="Rap1a immunity protein domain-containing protein" evidence="1">
    <location>
        <begin position="26"/>
        <end position="117"/>
    </location>
</feature>
<reference evidence="3" key="1">
    <citation type="submission" date="2024-04" db="EMBL/GenBank/DDBJ databases">
        <title>Phylogenomic analyses of a clade within the roseobacter group suggest taxonomic reassignments of species of the genera Aestuariivita, Citreicella, Loktanella, Nautella, Pelagibaca, Ruegeria, Thalassobius, Thiobacimonas and Tropicibacter, and the proposal o.</title>
        <authorList>
            <person name="Jeon C.O."/>
        </authorList>
    </citation>
    <scope>NUCLEOTIDE SEQUENCE [LARGE SCALE GENOMIC DNA]</scope>
    <source>
        <strain evidence="3">SS1-5</strain>
    </source>
</reference>
<organism evidence="2 3">
    <name type="scientific">Yoonia rhodophyticola</name>
    <dbReference type="NCBI Taxonomy" id="3137370"/>
    <lineage>
        <taxon>Bacteria</taxon>
        <taxon>Pseudomonadati</taxon>
        <taxon>Pseudomonadota</taxon>
        <taxon>Alphaproteobacteria</taxon>
        <taxon>Rhodobacterales</taxon>
        <taxon>Paracoccaceae</taxon>
        <taxon>Yoonia</taxon>
    </lineage>
</organism>
<evidence type="ECO:0008006" key="4">
    <source>
        <dbReference type="Google" id="ProtNLM"/>
    </source>
</evidence>
<reference evidence="2 3" key="2">
    <citation type="submission" date="2024-08" db="EMBL/GenBank/DDBJ databases">
        <title>Phylogenomic analyses of a clade within the roseobacter group suggest taxonomic reassignments of species of the genera Aestuariivita, Citreicella, Loktanella, Nautella, Pelagibaca, Ruegeria, Thalassobius, Thiobacimonas and Tropicibacter, and the proposal o.</title>
        <authorList>
            <person name="Jeon C.O."/>
        </authorList>
    </citation>
    <scope>NUCLEOTIDE SEQUENCE [LARGE SCALE GENOMIC DNA]</scope>
    <source>
        <strain evidence="2 3">SS1-5</strain>
    </source>
</reference>
<dbReference type="Proteomes" id="UP001470809">
    <property type="component" value="Chromosome"/>
</dbReference>
<dbReference type="RefSeq" id="WP_342075605.1">
    <property type="nucleotide sequence ID" value="NZ_CP151767.2"/>
</dbReference>
<feature type="signal peptide" evidence="1">
    <location>
        <begin position="1"/>
        <end position="25"/>
    </location>
</feature>
<sequence length="117" mass="12702">MITIKALSLNVFVLALANCPHLSLADGFTSADVLEWAEDSQDSFFQTSVTMIGVVATQTGAHGHIAACIDDWYWEGNTANPEHNDTIRAAMQRFPDLYPQAIVLAVVEKQCGKFSGS</sequence>
<evidence type="ECO:0000256" key="1">
    <source>
        <dbReference type="SAM" id="SignalP"/>
    </source>
</evidence>
<accession>A0AAN0MAW3</accession>